<reference evidence="1" key="1">
    <citation type="submission" date="2020-05" db="EMBL/GenBank/DDBJ databases">
        <authorList>
            <person name="Chiriac C."/>
            <person name="Salcher M."/>
            <person name="Ghai R."/>
            <person name="Kavagutti S V."/>
        </authorList>
    </citation>
    <scope>NUCLEOTIDE SEQUENCE</scope>
</reference>
<name>A0A6J5R0R4_9CAUD</name>
<gene>
    <name evidence="1" type="ORF">UFOVP1193_82</name>
</gene>
<proteinExistence type="predicted"/>
<protein>
    <submittedName>
        <fullName evidence="1">Uncharacterized protein</fullName>
    </submittedName>
</protein>
<accession>A0A6J5R0R4</accession>
<evidence type="ECO:0000313" key="1">
    <source>
        <dbReference type="EMBL" id="CAB4190640.1"/>
    </source>
</evidence>
<dbReference type="EMBL" id="LR797156">
    <property type="protein sequence ID" value="CAB4190640.1"/>
    <property type="molecule type" value="Genomic_DNA"/>
</dbReference>
<sequence length="205" mass="21168">MAYPSVTAPYGLLPINLIGGQVFAGATRQIPIASNSATAIFYGDIVKLANTGLLVQDTGTDAATPVGVLLGCSYTDPTFGKTFRQYYPGAVNASDIVAFVADDPDQLFKAAVVSGTTVVTYVNRTAVGNNALLVQNVGSTITGNSAVALLATTATTNTYPVRIIDVVPETAIAGYPGSYTEVIVKWNEPTTGAAGGHQYRQATGI</sequence>
<organism evidence="1">
    <name type="scientific">uncultured Caudovirales phage</name>
    <dbReference type="NCBI Taxonomy" id="2100421"/>
    <lineage>
        <taxon>Viruses</taxon>
        <taxon>Duplodnaviria</taxon>
        <taxon>Heunggongvirae</taxon>
        <taxon>Uroviricota</taxon>
        <taxon>Caudoviricetes</taxon>
        <taxon>Peduoviridae</taxon>
        <taxon>Maltschvirus</taxon>
        <taxon>Maltschvirus maltsch</taxon>
    </lineage>
</organism>